<sequence>MGNIVLLDGGTGQIIKESGFKCEGEALWSSAALKYAPELVKKVHESFAKAGAKILYTNTYSLHLNSLEDTPEKLGILIAKNVDIITEICQTNNCTYRISIGPLAVKFHDASEYSGAYMKDGRATFKDVFNHYDAILDELDKHNFKNVAFETIPTMVEVEGAIESLKKHQSITAFLTVVPKDETETVGGDSLVEITKIIAKCPQIKAFGINCCDPNFCILVAKLISSYIRDDQFLIMKPNDGRKYVPEGDCYSGDPYDLTRDLFELTANKVRYIGGCCSVRADDIQKYAHYIEKHKNS</sequence>
<proteinExistence type="predicted"/>
<reference evidence="2" key="1">
    <citation type="submission" date="2022-11" db="UniProtKB">
        <authorList>
            <consortium name="WormBaseParasite"/>
        </authorList>
    </citation>
    <scope>IDENTIFICATION</scope>
</reference>
<organism evidence="1 2">
    <name type="scientific">Panagrolaimus sp. ES5</name>
    <dbReference type="NCBI Taxonomy" id="591445"/>
    <lineage>
        <taxon>Eukaryota</taxon>
        <taxon>Metazoa</taxon>
        <taxon>Ecdysozoa</taxon>
        <taxon>Nematoda</taxon>
        <taxon>Chromadorea</taxon>
        <taxon>Rhabditida</taxon>
        <taxon>Tylenchina</taxon>
        <taxon>Panagrolaimomorpha</taxon>
        <taxon>Panagrolaimoidea</taxon>
        <taxon>Panagrolaimidae</taxon>
        <taxon>Panagrolaimus</taxon>
    </lineage>
</organism>
<evidence type="ECO:0000313" key="1">
    <source>
        <dbReference type="Proteomes" id="UP000887579"/>
    </source>
</evidence>
<dbReference type="WBParaSite" id="ES5_v2.g8226.t1">
    <property type="protein sequence ID" value="ES5_v2.g8226.t1"/>
    <property type="gene ID" value="ES5_v2.g8226"/>
</dbReference>
<dbReference type="Proteomes" id="UP000887579">
    <property type="component" value="Unplaced"/>
</dbReference>
<protein>
    <submittedName>
        <fullName evidence="2">Hcy-binding domain-containing protein</fullName>
    </submittedName>
</protein>
<name>A0AC34GUD5_9BILA</name>
<evidence type="ECO:0000313" key="2">
    <source>
        <dbReference type="WBParaSite" id="ES5_v2.g8226.t1"/>
    </source>
</evidence>
<accession>A0AC34GUD5</accession>